<gene>
    <name evidence="1" type="ORF">QNO04_17965</name>
</gene>
<dbReference type="EMBL" id="JASKMA010000012">
    <property type="protein sequence ID" value="MDT6985345.1"/>
    <property type="molecule type" value="Genomic_DNA"/>
</dbReference>
<keyword evidence="2" id="KW-1185">Reference proteome</keyword>
<dbReference type="Proteomes" id="UP001249760">
    <property type="component" value="Unassembled WGS sequence"/>
</dbReference>
<evidence type="ECO:0000313" key="2">
    <source>
        <dbReference type="Proteomes" id="UP001249760"/>
    </source>
</evidence>
<comment type="caution">
    <text evidence="1">The sequence shown here is derived from an EMBL/GenBank/DDBJ whole genome shotgun (WGS) entry which is preliminary data.</text>
</comment>
<evidence type="ECO:0000313" key="1">
    <source>
        <dbReference type="EMBL" id="MDT6985345.1"/>
    </source>
</evidence>
<accession>A0ABU3JTW7</accession>
<organism evidence="1 2">
    <name type="scientific">Streptomyces lusitanus</name>
    <dbReference type="NCBI Taxonomy" id="68232"/>
    <lineage>
        <taxon>Bacteria</taxon>
        <taxon>Bacillati</taxon>
        <taxon>Actinomycetota</taxon>
        <taxon>Actinomycetes</taxon>
        <taxon>Kitasatosporales</taxon>
        <taxon>Streptomycetaceae</taxon>
        <taxon>Streptomyces</taxon>
    </lineage>
</organism>
<name>A0ABU3JTW7_9ACTN</name>
<protein>
    <recommendedName>
        <fullName evidence="3">Secreted protein</fullName>
    </recommendedName>
</protein>
<dbReference type="RefSeq" id="WP_394307306.1">
    <property type="nucleotide sequence ID" value="NZ_JASKMA010000012.1"/>
</dbReference>
<reference evidence="1 2" key="1">
    <citation type="submission" date="2023-05" db="EMBL/GenBank/DDBJ databases">
        <title>Streptomyces fuscus sp. nov., a brown-black pigment producing actinomyces isolated from dry sand of Sea duck farm.</title>
        <authorList>
            <person name="Xie J."/>
            <person name="Shen N."/>
        </authorList>
    </citation>
    <scope>NUCLEOTIDE SEQUENCE [LARGE SCALE GENOMIC DNA]</scope>
    <source>
        <strain evidence="1 2">CGMCC 4.1745</strain>
    </source>
</reference>
<proteinExistence type="predicted"/>
<sequence length="93" mass="10317">MVALIGAAVLLETCRYTSSGVLSRTTSHYEGRYRMRVYEARTGRLVGTHSMAGQTSVWCTGFVEEGPDNEVVETPDDASLRAFLRPYTRGEKP</sequence>
<evidence type="ECO:0008006" key="3">
    <source>
        <dbReference type="Google" id="ProtNLM"/>
    </source>
</evidence>